<dbReference type="RefSeq" id="XP_008320035.1">
    <property type="nucleotide sequence ID" value="XM_008321813.3"/>
</dbReference>
<keyword evidence="2 4" id="KW-0863">Zinc-finger</keyword>
<dbReference type="InterPro" id="IPR019786">
    <property type="entry name" value="Zinc_finger_PHD-type_CS"/>
</dbReference>
<dbReference type="GO" id="GO:0006351">
    <property type="term" value="P:DNA-templated transcription"/>
    <property type="evidence" value="ECO:0007669"/>
    <property type="project" value="InterPro"/>
</dbReference>
<reference evidence="8 9" key="1">
    <citation type="journal article" date="2014" name="Nat. Genet.">
        <title>Whole-genome sequence of a flatfish provides insights into ZW sex chromosome evolution and adaptation to a benthic lifestyle.</title>
        <authorList>
            <person name="Chen S."/>
            <person name="Zhang G."/>
            <person name="Shao C."/>
            <person name="Huang Q."/>
            <person name="Liu G."/>
            <person name="Zhang P."/>
            <person name="Song W."/>
            <person name="An N."/>
            <person name="Chalopin D."/>
            <person name="Volff J.N."/>
            <person name="Hong Y."/>
            <person name="Li Q."/>
            <person name="Sha Z."/>
            <person name="Zhou H."/>
            <person name="Xie M."/>
            <person name="Yu Q."/>
            <person name="Liu Y."/>
            <person name="Xiang H."/>
            <person name="Wang N."/>
            <person name="Wu K."/>
            <person name="Yang C."/>
            <person name="Zhou Q."/>
            <person name="Liao X."/>
            <person name="Yang L."/>
            <person name="Hu Q."/>
            <person name="Zhang J."/>
            <person name="Meng L."/>
            <person name="Jin L."/>
            <person name="Tian Y."/>
            <person name="Lian J."/>
            <person name="Yang J."/>
            <person name="Miao G."/>
            <person name="Liu S."/>
            <person name="Liang Z."/>
            <person name="Yan F."/>
            <person name="Li Y."/>
            <person name="Sun B."/>
            <person name="Zhang H."/>
            <person name="Zhang J."/>
            <person name="Zhu Y."/>
            <person name="Du M."/>
            <person name="Zhao Y."/>
            <person name="Schartl M."/>
            <person name="Tang Q."/>
            <person name="Wang J."/>
        </authorList>
    </citation>
    <scope>NUCLEOTIDE SEQUENCE</scope>
</reference>
<feature type="compositionally biased region" description="Polar residues" evidence="5">
    <location>
        <begin position="1527"/>
        <end position="1542"/>
    </location>
</feature>
<dbReference type="Pfam" id="PF07744">
    <property type="entry name" value="SPOC"/>
    <property type="match status" value="1"/>
</dbReference>
<reference evidence="8" key="3">
    <citation type="submission" date="2025-09" db="UniProtKB">
        <authorList>
            <consortium name="Ensembl"/>
        </authorList>
    </citation>
    <scope>IDENTIFICATION</scope>
</reference>
<feature type="region of interest" description="Disordered" evidence="5">
    <location>
        <begin position="90"/>
        <end position="142"/>
    </location>
</feature>
<dbReference type="Ensembl" id="ENSCSET00000007990.1">
    <property type="protein sequence ID" value="ENSCSEP00000007905.1"/>
    <property type="gene ID" value="ENSCSEG00000005086.1"/>
</dbReference>
<evidence type="ECO:0000256" key="1">
    <source>
        <dbReference type="ARBA" id="ARBA00022723"/>
    </source>
</evidence>
<feature type="compositionally biased region" description="Basic and acidic residues" evidence="5">
    <location>
        <begin position="611"/>
        <end position="622"/>
    </location>
</feature>
<feature type="domain" description="TFIIS central" evidence="7">
    <location>
        <begin position="685"/>
        <end position="804"/>
    </location>
</feature>
<accession>A0A3P8V688</accession>
<dbReference type="SMART" id="SM00249">
    <property type="entry name" value="PHD"/>
    <property type="match status" value="1"/>
</dbReference>
<evidence type="ECO:0000259" key="7">
    <source>
        <dbReference type="PROSITE" id="PS51321"/>
    </source>
</evidence>
<feature type="domain" description="PHD-type" evidence="6">
    <location>
        <begin position="542"/>
        <end position="597"/>
    </location>
</feature>
<sequence>MDIVDTLNHLIPSDQLDDSLIIGQNIDCEATNDFGTELILDDSLKNMLSDKDPMFGCASSQFNLLDTEDSAFPVSTTTGLDETLVPAGLEGELTSEESTQVKSGAGRPKKHPGDSACENDGEPEPANTSVKKIPRGRPGRKPVNRVQRSFLIEKGVTGAQLKKELTEGGRINVNDLRGGSWLNPTVVLRRLTVTIGGFRIELLPGPSYSQNDDTTQSASFDDGMSYDANVGFTALTEDTVTVQNPIPGNTTVVDVIEKNTTDDLTLGLGPYVNPNDVQASNGTLKRIPGTQETKVDNHNVPKEQNSLIEAKADNKQSQIKDNKTTVSETEVKEKQHILSKNLDKSKQESTLNRNKDLDTKKPSSVTKENIGSPNTLLKNVQIGDLHKMKSPKEKKDIRPLKRPAENSQGEHAGKVQKIQSSGDGKVKPKLPNSPSSLVKKSPVGANCVGDHQTPGKHAGSKGETDDPAPSRPAHTSKTPEEGGQEKSKVKKTEKIHQRQKSKSARSISVEEPQLFIPDNAPAAKKEAAEDQPAYSETIWDGNNSCGLCKKPHNNMFMVGCGRCDDWFHGDCVGLDLTKVREMEEQDQMYVCLKCCEEESNKQEPESSSATKPDKIEAQDHKLPSQPRPGPSQAHSSGGDRTVRKDPDRRLSSDVKDAFYKQGSHTKHETKSKSSASKKPVSVEAIRRSVRDSLKEILTQRLKESDLNISTDRASEVAKKTERELFHLYKDTDNKYKNKYRSLMFNLKDSKNNVLFRRVLKGEISPTNLIRMSPEELASKELAAWRQRENRHTIEMIEKEQREVERRPITKITHKGEIEIESQEPVKAPEPADLEPLPKVTEEPAEPPKSPEKKTESTKTEKDTTSQHKSHLFDLCCKICTGRMVAPAEEAPTKVVKVATTVVRRQSTKTEETKTSTPPAEEDELPLNVLEESLKNAQTSYETKSEHVAGRDEEASFLSNLTSLWRGFIHMHNVAKLVTKAFPVSGILDNLTQDLQGSIQVGGRINPQMVWDYLEKIRASGTKEVCLIRFSPETDEDEISYTLLYAYFSSRKRFGVVSNNLKQVKDMYLIPLGATEKVPHQLVPFDGPGLENNRANLLLGLIIRQRPKRDFITVDVNETGCVAPEIKPITISSITKETRAPQETENFFLSALITTHKKEKAEALNTTDEPVAEAFEGPSVLEETSNQEAPKPLRFLPGVLVGWGGELPPLPDVGKTSSMPVENPSKTQSPPKSDAFTRCPVTPAAAAPRDRFVIKKKENKPAKADLEISSPTRASAVNVPSVKDAVAVTPPAQISLKDKPPDVSTEAFLASLSESPCERESSRTDSNKGQVDVPSEIEKDASGGNSLPHLKPQAAMEQINISAPPVSGILKKTSTPPNAENTVVLQQAKSSPPAPIPVLSNTKNDPVTPFHQGYLQLFQAKNKQEEESQTVTQTSQTKGKQDQEQPDGAGTPPAAQWPPPAQPATTLNSAASPASQQPQVLGSCDYSSNPPTHTLSAPNTQNQDQIRSGASEKTSHVPAPPGLDSLHPESSSELSKQPQQSSLPRHHKRPEEHYWDPWERPRTERNTEDRDHQGKHSYHRDSHHEKKSRHQEREREKKHERGYDDKYREKSRHHGHSEDRYSEKRKERHNSGDHSGRHKDRHRHRRDSDYENGRRSSKDSYS</sequence>
<dbReference type="PROSITE" id="PS51321">
    <property type="entry name" value="TFIIS_CENTRAL"/>
    <property type="match status" value="1"/>
</dbReference>
<evidence type="ECO:0000259" key="6">
    <source>
        <dbReference type="PROSITE" id="PS50016"/>
    </source>
</evidence>
<feature type="compositionally biased region" description="Basic and acidic residues" evidence="5">
    <location>
        <begin position="1548"/>
        <end position="1583"/>
    </location>
</feature>
<dbReference type="FunCoup" id="A0A3P8V688">
    <property type="interactions" value="1285"/>
</dbReference>
<dbReference type="InterPro" id="IPR012921">
    <property type="entry name" value="SPOC_C"/>
</dbReference>
<dbReference type="InterPro" id="IPR001965">
    <property type="entry name" value="Znf_PHD"/>
</dbReference>
<dbReference type="PROSITE" id="PS01359">
    <property type="entry name" value="ZF_PHD_1"/>
    <property type="match status" value="1"/>
</dbReference>
<dbReference type="Gene3D" id="1.10.472.30">
    <property type="entry name" value="Transcription elongation factor S-II, central domain"/>
    <property type="match status" value="1"/>
</dbReference>
<feature type="compositionally biased region" description="Polar residues" evidence="5">
    <location>
        <begin position="1371"/>
        <end position="1389"/>
    </location>
</feature>
<feature type="compositionally biased region" description="Basic and acidic residues" evidence="5">
    <location>
        <begin position="804"/>
        <end position="817"/>
    </location>
</feature>
<dbReference type="GO" id="GO:0005634">
    <property type="term" value="C:nucleus"/>
    <property type="evidence" value="ECO:0007669"/>
    <property type="project" value="TreeGrafter"/>
</dbReference>
<dbReference type="KEGG" id="csem:103387264"/>
<dbReference type="Pfam" id="PF07500">
    <property type="entry name" value="TFIIS_M"/>
    <property type="match status" value="1"/>
</dbReference>
<feature type="compositionally biased region" description="Polar residues" evidence="5">
    <location>
        <begin position="1214"/>
        <end position="1230"/>
    </location>
</feature>
<feature type="compositionally biased region" description="Basic and acidic residues" evidence="5">
    <location>
        <begin position="1615"/>
        <end position="1634"/>
    </location>
</feature>
<keyword evidence="9" id="KW-1185">Reference proteome</keyword>
<organism evidence="8 9">
    <name type="scientific">Cynoglossus semilaevis</name>
    <name type="common">Tongue sole</name>
    <dbReference type="NCBI Taxonomy" id="244447"/>
    <lineage>
        <taxon>Eukaryota</taxon>
        <taxon>Metazoa</taxon>
        <taxon>Chordata</taxon>
        <taxon>Craniata</taxon>
        <taxon>Vertebrata</taxon>
        <taxon>Euteleostomi</taxon>
        <taxon>Actinopterygii</taxon>
        <taxon>Neopterygii</taxon>
        <taxon>Teleostei</taxon>
        <taxon>Neoteleostei</taxon>
        <taxon>Acanthomorphata</taxon>
        <taxon>Carangaria</taxon>
        <taxon>Pleuronectiformes</taxon>
        <taxon>Pleuronectoidei</taxon>
        <taxon>Cynoglossidae</taxon>
        <taxon>Cynoglossinae</taxon>
        <taxon>Cynoglossus</taxon>
    </lineage>
</organism>
<dbReference type="Gene3D" id="3.30.40.10">
    <property type="entry name" value="Zinc/RING finger domain, C3HC4 (zinc finger)"/>
    <property type="match status" value="1"/>
</dbReference>
<evidence type="ECO:0000256" key="4">
    <source>
        <dbReference type="PROSITE-ProRule" id="PRU00146"/>
    </source>
</evidence>
<feature type="compositionally biased region" description="Basic and acidic residues" evidence="5">
    <location>
        <begin position="640"/>
        <end position="658"/>
    </location>
</feature>
<dbReference type="InParanoid" id="A0A3P8V688"/>
<feature type="compositionally biased region" description="Basic and acidic residues" evidence="5">
    <location>
        <begin position="848"/>
        <end position="865"/>
    </location>
</feature>
<feature type="compositionally biased region" description="Low complexity" evidence="5">
    <location>
        <begin position="672"/>
        <end position="683"/>
    </location>
</feature>
<feature type="compositionally biased region" description="Polar residues" evidence="5">
    <location>
        <begin position="1466"/>
        <end position="1511"/>
    </location>
</feature>
<dbReference type="GO" id="GO:0008270">
    <property type="term" value="F:zinc ion binding"/>
    <property type="evidence" value="ECO:0007669"/>
    <property type="project" value="UniProtKB-KW"/>
</dbReference>
<evidence type="ECO:0000313" key="8">
    <source>
        <dbReference type="Ensembl" id="ENSCSEP00000007905.1"/>
    </source>
</evidence>
<dbReference type="GeneID" id="103387264"/>
<dbReference type="OrthoDB" id="1884872at2759"/>
<feature type="compositionally biased region" description="Basic residues" evidence="5">
    <location>
        <begin position="1635"/>
        <end position="1644"/>
    </location>
</feature>
<feature type="compositionally biased region" description="Polar residues" evidence="5">
    <location>
        <begin position="362"/>
        <end position="378"/>
    </location>
</feature>
<dbReference type="Proteomes" id="UP000265120">
    <property type="component" value="Chromosome 12"/>
</dbReference>
<dbReference type="InterPro" id="IPR003618">
    <property type="entry name" value="TFIIS_cen_dom"/>
</dbReference>
<dbReference type="SMART" id="SM00510">
    <property type="entry name" value="TFS2M"/>
    <property type="match status" value="1"/>
</dbReference>
<evidence type="ECO:0000313" key="9">
    <source>
        <dbReference type="Proteomes" id="UP000265120"/>
    </source>
</evidence>
<feature type="compositionally biased region" description="Basic and acidic residues" evidence="5">
    <location>
        <begin position="1315"/>
        <end position="1325"/>
    </location>
</feature>
<dbReference type="CTD" id="23469"/>
<dbReference type="InterPro" id="IPR036575">
    <property type="entry name" value="TFIIS_cen_dom_sf"/>
</dbReference>
<keyword evidence="3" id="KW-0862">Zinc</keyword>
<feature type="compositionally biased region" description="Basic and acidic residues" evidence="5">
    <location>
        <begin position="1590"/>
        <end position="1607"/>
    </location>
</feature>
<feature type="compositionally biased region" description="Basic and acidic residues" evidence="5">
    <location>
        <begin position="477"/>
        <end position="496"/>
    </location>
</feature>
<feature type="region of interest" description="Disordered" evidence="5">
    <location>
        <begin position="307"/>
        <end position="516"/>
    </location>
</feature>
<dbReference type="PANTHER" id="PTHR11477:SF10">
    <property type="entry name" value="PHD FINGER PROTEIN 3"/>
    <property type="match status" value="1"/>
</dbReference>
<dbReference type="GeneTree" id="ENSGT00940000155080"/>
<dbReference type="InterPro" id="IPR011011">
    <property type="entry name" value="Znf_FYVE_PHD"/>
</dbReference>
<protein>
    <submittedName>
        <fullName evidence="8">PHD finger protein 3</fullName>
    </submittedName>
</protein>
<feature type="region of interest" description="Disordered" evidence="5">
    <location>
        <begin position="804"/>
        <end position="867"/>
    </location>
</feature>
<reference evidence="8" key="2">
    <citation type="submission" date="2025-08" db="UniProtKB">
        <authorList>
            <consortium name="Ensembl"/>
        </authorList>
    </citation>
    <scope>IDENTIFICATION</scope>
</reference>
<dbReference type="InterPro" id="IPR013083">
    <property type="entry name" value="Znf_RING/FYVE/PHD"/>
</dbReference>
<dbReference type="SUPFAM" id="SSF46942">
    <property type="entry name" value="Elongation factor TFIIS domain 2"/>
    <property type="match status" value="1"/>
</dbReference>
<evidence type="ECO:0000256" key="5">
    <source>
        <dbReference type="SAM" id="MobiDB-lite"/>
    </source>
</evidence>
<feature type="compositionally biased region" description="Basic and acidic residues" evidence="5">
    <location>
        <begin position="384"/>
        <end position="404"/>
    </location>
</feature>
<feature type="region of interest" description="Disordered" evidence="5">
    <location>
        <begin position="601"/>
        <end position="683"/>
    </location>
</feature>
<name>A0A3P8V688_CYNSE</name>
<feature type="compositionally biased region" description="Basic and acidic residues" evidence="5">
    <location>
        <begin position="310"/>
        <end position="361"/>
    </location>
</feature>
<dbReference type="STRING" id="244447.ENSCSEP00000007905"/>
<dbReference type="Pfam" id="PF00628">
    <property type="entry name" value="PHD"/>
    <property type="match status" value="1"/>
</dbReference>
<evidence type="ECO:0000256" key="3">
    <source>
        <dbReference type="ARBA" id="ARBA00022833"/>
    </source>
</evidence>
<feature type="region of interest" description="Disordered" evidence="5">
    <location>
        <begin position="1309"/>
        <end position="1661"/>
    </location>
</feature>
<keyword evidence="1" id="KW-0479">Metal-binding</keyword>
<dbReference type="PROSITE" id="PS50016">
    <property type="entry name" value="ZF_PHD_2"/>
    <property type="match status" value="1"/>
</dbReference>
<feature type="compositionally biased region" description="Basic residues" evidence="5">
    <location>
        <begin position="132"/>
        <end position="142"/>
    </location>
</feature>
<dbReference type="PANTHER" id="PTHR11477">
    <property type="entry name" value="TRANSCRIPTION FACTOR S-II ZINC FINGER DOMAIN-CONTAINING PROTEIN"/>
    <property type="match status" value="1"/>
</dbReference>
<evidence type="ECO:0000256" key="2">
    <source>
        <dbReference type="ARBA" id="ARBA00022771"/>
    </source>
</evidence>
<dbReference type="InterPro" id="IPR019787">
    <property type="entry name" value="Znf_PHD-finger"/>
</dbReference>
<dbReference type="OMA" id="ERYTDPW"/>
<feature type="region of interest" description="Disordered" evidence="5">
    <location>
        <begin position="1209"/>
        <end position="1237"/>
    </location>
</feature>
<feature type="compositionally biased region" description="Basic and acidic residues" evidence="5">
    <location>
        <begin position="1645"/>
        <end position="1661"/>
    </location>
</feature>
<dbReference type="SUPFAM" id="SSF57903">
    <property type="entry name" value="FYVE/PHD zinc finger"/>
    <property type="match status" value="1"/>
</dbReference>
<proteinExistence type="predicted"/>